<evidence type="ECO:0000313" key="2">
    <source>
        <dbReference type="EMBL" id="RIB09266.1"/>
    </source>
</evidence>
<reference evidence="2 3" key="1">
    <citation type="submission" date="2018-06" db="EMBL/GenBank/DDBJ databases">
        <title>Comparative genomics reveals the genomic features of Rhizophagus irregularis, R. cerebriforme, R. diaphanum and Gigaspora rosea, and their symbiotic lifestyle signature.</title>
        <authorList>
            <person name="Morin E."/>
            <person name="San Clemente H."/>
            <person name="Chen E.C.H."/>
            <person name="De La Providencia I."/>
            <person name="Hainaut M."/>
            <person name="Kuo A."/>
            <person name="Kohler A."/>
            <person name="Murat C."/>
            <person name="Tang N."/>
            <person name="Roy S."/>
            <person name="Loubradou J."/>
            <person name="Henrissat B."/>
            <person name="Grigoriev I.V."/>
            <person name="Corradi N."/>
            <person name="Roux C."/>
            <person name="Martin F.M."/>
        </authorList>
    </citation>
    <scope>NUCLEOTIDE SEQUENCE [LARGE SCALE GENOMIC DNA]</scope>
    <source>
        <strain evidence="2 3">DAOM 194757</strain>
    </source>
</reference>
<keyword evidence="1" id="KW-0472">Membrane</keyword>
<keyword evidence="1" id="KW-0812">Transmembrane</keyword>
<gene>
    <name evidence="2" type="ORF">C2G38_2109024</name>
</gene>
<comment type="caution">
    <text evidence="2">The sequence shown here is derived from an EMBL/GenBank/DDBJ whole genome shotgun (WGS) entry which is preliminary data.</text>
</comment>
<organism evidence="2 3">
    <name type="scientific">Gigaspora rosea</name>
    <dbReference type="NCBI Taxonomy" id="44941"/>
    <lineage>
        <taxon>Eukaryota</taxon>
        <taxon>Fungi</taxon>
        <taxon>Fungi incertae sedis</taxon>
        <taxon>Mucoromycota</taxon>
        <taxon>Glomeromycotina</taxon>
        <taxon>Glomeromycetes</taxon>
        <taxon>Diversisporales</taxon>
        <taxon>Gigasporaceae</taxon>
        <taxon>Gigaspora</taxon>
    </lineage>
</organism>
<evidence type="ECO:0000313" key="3">
    <source>
        <dbReference type="Proteomes" id="UP000266673"/>
    </source>
</evidence>
<dbReference type="Proteomes" id="UP000266673">
    <property type="component" value="Unassembled WGS sequence"/>
</dbReference>
<protein>
    <submittedName>
        <fullName evidence="2">Uncharacterized protein</fullName>
    </submittedName>
</protein>
<keyword evidence="3" id="KW-1185">Reference proteome</keyword>
<dbReference type="AlphaFoldDB" id="A0A397UQ49"/>
<name>A0A397UQ49_9GLOM</name>
<feature type="transmembrane region" description="Helical" evidence="1">
    <location>
        <begin position="37"/>
        <end position="57"/>
    </location>
</feature>
<evidence type="ECO:0000256" key="1">
    <source>
        <dbReference type="SAM" id="Phobius"/>
    </source>
</evidence>
<proteinExistence type="predicted"/>
<feature type="transmembrane region" description="Helical" evidence="1">
    <location>
        <begin position="6"/>
        <end position="25"/>
    </location>
</feature>
<sequence>MHSVYLLHFASAVYLIIFQFFLALFDNIEHIYKQDELCILLAPLQVFFVISYCIHLHEVLHC</sequence>
<keyword evidence="1" id="KW-1133">Transmembrane helix</keyword>
<accession>A0A397UQ49</accession>
<dbReference type="EMBL" id="QKWP01001396">
    <property type="protein sequence ID" value="RIB09266.1"/>
    <property type="molecule type" value="Genomic_DNA"/>
</dbReference>